<evidence type="ECO:0000256" key="3">
    <source>
        <dbReference type="ARBA" id="ARBA00023121"/>
    </source>
</evidence>
<evidence type="ECO:0000313" key="5">
    <source>
        <dbReference type="EMBL" id="TDO39019.1"/>
    </source>
</evidence>
<protein>
    <submittedName>
        <fullName evidence="5">Golgi phosphoprotein 3 GPP34</fullName>
    </submittedName>
</protein>
<keyword evidence="2" id="KW-0333">Golgi apparatus</keyword>
<keyword evidence="3" id="KW-0446">Lipid-binding</keyword>
<evidence type="ECO:0000256" key="4">
    <source>
        <dbReference type="ARBA" id="ARBA00023136"/>
    </source>
</evidence>
<accession>A0A4R6JRG8</accession>
<dbReference type="Gene3D" id="1.10.3630.10">
    <property type="entry name" value="yeast vps74-n-term truncation variant domain like"/>
    <property type="match status" value="1"/>
</dbReference>
<dbReference type="InterPro" id="IPR008628">
    <property type="entry name" value="GPP34-like"/>
</dbReference>
<proteinExistence type="predicted"/>
<keyword evidence="6" id="KW-1185">Reference proteome</keyword>
<evidence type="ECO:0000256" key="1">
    <source>
        <dbReference type="ARBA" id="ARBA00004255"/>
    </source>
</evidence>
<name>A0A4R6JRG8_9ACTN</name>
<reference evidence="5 6" key="1">
    <citation type="submission" date="2019-03" db="EMBL/GenBank/DDBJ databases">
        <title>Sequencing the genomes of 1000 actinobacteria strains.</title>
        <authorList>
            <person name="Klenk H.-P."/>
        </authorList>
    </citation>
    <scope>NUCLEOTIDE SEQUENCE [LARGE SCALE GENOMIC DNA]</scope>
    <source>
        <strain evidence="5 6">DSM 43805</strain>
    </source>
</reference>
<sequence length="229" mass="24957">MRERLWLLAHDDRADLQPLLNPGALAIGLMAATLVDLLLDDRIVCRGGFLKPHLQSGRRAASRELDPITAGVLHELTGETSRLSDVLRAARAELPADQHHPYVRLYQRTLAALLAAGVVTEQRRTLRATRFYLADAGGLSWNRGQLNTRLVYHDRPSDPVTDCLAALVWCLNLHTMLATPYTPGEAATILRQITEAIPRNAGPSSPLTVVPHLAACVRTAVGDLATAAF</sequence>
<evidence type="ECO:0000313" key="6">
    <source>
        <dbReference type="Proteomes" id="UP000294901"/>
    </source>
</evidence>
<dbReference type="Pfam" id="PF05719">
    <property type="entry name" value="GPP34"/>
    <property type="match status" value="1"/>
</dbReference>
<gene>
    <name evidence="5" type="ORF">C8E87_2691</name>
</gene>
<dbReference type="GO" id="GO:0070273">
    <property type="term" value="F:phosphatidylinositol-4-phosphate binding"/>
    <property type="evidence" value="ECO:0007669"/>
    <property type="project" value="InterPro"/>
</dbReference>
<comment type="subcellular location">
    <subcellularLocation>
        <location evidence="1">Golgi apparatus membrane</location>
        <topology evidence="1">Peripheral membrane protein</topology>
        <orientation evidence="1">Cytoplasmic side</orientation>
    </subcellularLocation>
</comment>
<dbReference type="EMBL" id="SNWR01000001">
    <property type="protein sequence ID" value="TDO39019.1"/>
    <property type="molecule type" value="Genomic_DNA"/>
</dbReference>
<evidence type="ECO:0000256" key="2">
    <source>
        <dbReference type="ARBA" id="ARBA00023034"/>
    </source>
</evidence>
<dbReference type="GO" id="GO:0005737">
    <property type="term" value="C:cytoplasm"/>
    <property type="evidence" value="ECO:0007669"/>
    <property type="project" value="UniProtKB-ARBA"/>
</dbReference>
<dbReference type="InterPro" id="IPR038261">
    <property type="entry name" value="GPP34-like_sf"/>
</dbReference>
<dbReference type="AlphaFoldDB" id="A0A4R6JRG8"/>
<dbReference type="GO" id="GO:0012505">
    <property type="term" value="C:endomembrane system"/>
    <property type="evidence" value="ECO:0007669"/>
    <property type="project" value="UniProtKB-ARBA"/>
</dbReference>
<comment type="caution">
    <text evidence="5">The sequence shown here is derived from an EMBL/GenBank/DDBJ whole genome shotgun (WGS) entry which is preliminary data.</text>
</comment>
<organism evidence="5 6">
    <name type="scientific">Paractinoplanes brasiliensis</name>
    <dbReference type="NCBI Taxonomy" id="52695"/>
    <lineage>
        <taxon>Bacteria</taxon>
        <taxon>Bacillati</taxon>
        <taxon>Actinomycetota</taxon>
        <taxon>Actinomycetes</taxon>
        <taxon>Micromonosporales</taxon>
        <taxon>Micromonosporaceae</taxon>
        <taxon>Paractinoplanes</taxon>
    </lineage>
</organism>
<keyword evidence="4" id="KW-0472">Membrane</keyword>
<dbReference type="Proteomes" id="UP000294901">
    <property type="component" value="Unassembled WGS sequence"/>
</dbReference>